<dbReference type="PROSITE" id="PS00518">
    <property type="entry name" value="ZF_RING_1"/>
    <property type="match status" value="1"/>
</dbReference>
<dbReference type="AlphaFoldDB" id="A0A9D3QC91"/>
<evidence type="ECO:0000313" key="9">
    <source>
        <dbReference type="Proteomes" id="UP001046870"/>
    </source>
</evidence>
<evidence type="ECO:0000256" key="5">
    <source>
        <dbReference type="ARBA" id="ARBA00022786"/>
    </source>
</evidence>
<evidence type="ECO:0000256" key="1">
    <source>
        <dbReference type="ARBA" id="ARBA00022679"/>
    </source>
</evidence>
<dbReference type="EMBL" id="JAFDVH010000003">
    <property type="protein sequence ID" value="KAG7484905.1"/>
    <property type="molecule type" value="Genomic_DNA"/>
</dbReference>
<accession>A0A9D3QC91</accession>
<keyword evidence="2" id="KW-0479">Metal-binding</keyword>
<name>A0A9D3QC91_MEGAT</name>
<feature type="domain" description="RING-type" evidence="7">
    <location>
        <begin position="1"/>
        <end position="173"/>
    </location>
</feature>
<keyword evidence="4" id="KW-0863">Zinc-finger</keyword>
<keyword evidence="9" id="KW-1185">Reference proteome</keyword>
<evidence type="ECO:0000256" key="3">
    <source>
        <dbReference type="ARBA" id="ARBA00022737"/>
    </source>
</evidence>
<dbReference type="GO" id="GO:0008270">
    <property type="term" value="F:zinc ion binding"/>
    <property type="evidence" value="ECO:0007669"/>
    <property type="project" value="UniProtKB-KW"/>
</dbReference>
<comment type="caution">
    <text evidence="8">The sequence shown here is derived from an EMBL/GenBank/DDBJ whole genome shotgun (WGS) entry which is preliminary data.</text>
</comment>
<evidence type="ECO:0000313" key="8">
    <source>
        <dbReference type="EMBL" id="KAG7484905.1"/>
    </source>
</evidence>
<dbReference type="InterPro" id="IPR017907">
    <property type="entry name" value="Znf_RING_CS"/>
</dbReference>
<dbReference type="OrthoDB" id="1431934at2759"/>
<evidence type="ECO:0000256" key="6">
    <source>
        <dbReference type="ARBA" id="ARBA00022833"/>
    </source>
</evidence>
<keyword evidence="5" id="KW-0833">Ubl conjugation pathway</keyword>
<protein>
    <recommendedName>
        <fullName evidence="7">RING-type domain-containing protein</fullName>
    </recommendedName>
</protein>
<keyword evidence="3" id="KW-0677">Repeat</keyword>
<dbReference type="Proteomes" id="UP001046870">
    <property type="component" value="Chromosome 3"/>
</dbReference>
<evidence type="ECO:0000259" key="7">
    <source>
        <dbReference type="PROSITE" id="PS51873"/>
    </source>
</evidence>
<proteinExistence type="predicted"/>
<reference evidence="8" key="1">
    <citation type="submission" date="2021-01" db="EMBL/GenBank/DDBJ databases">
        <authorList>
            <person name="Zahm M."/>
            <person name="Roques C."/>
            <person name="Cabau C."/>
            <person name="Klopp C."/>
            <person name="Donnadieu C."/>
            <person name="Jouanno E."/>
            <person name="Lampietro C."/>
            <person name="Louis A."/>
            <person name="Herpin A."/>
            <person name="Echchiki A."/>
            <person name="Berthelot C."/>
            <person name="Parey E."/>
            <person name="Roest-Crollius H."/>
            <person name="Braasch I."/>
            <person name="Postlethwait J."/>
            <person name="Bobe J."/>
            <person name="Montfort J."/>
            <person name="Bouchez O."/>
            <person name="Begum T."/>
            <person name="Mejri S."/>
            <person name="Adams A."/>
            <person name="Chen W.-J."/>
            <person name="Guiguen Y."/>
        </authorList>
    </citation>
    <scope>NUCLEOTIDE SEQUENCE</scope>
    <source>
        <strain evidence="8">YG-15Mar2019-1</strain>
        <tissue evidence="8">Brain</tissue>
    </source>
</reference>
<dbReference type="PROSITE" id="PS51873">
    <property type="entry name" value="TRIAD"/>
    <property type="match status" value="1"/>
</dbReference>
<organism evidence="8 9">
    <name type="scientific">Megalops atlanticus</name>
    <name type="common">Tarpon</name>
    <name type="synonym">Clupea gigantea</name>
    <dbReference type="NCBI Taxonomy" id="7932"/>
    <lineage>
        <taxon>Eukaryota</taxon>
        <taxon>Metazoa</taxon>
        <taxon>Chordata</taxon>
        <taxon>Craniata</taxon>
        <taxon>Vertebrata</taxon>
        <taxon>Euteleostomi</taxon>
        <taxon>Actinopterygii</taxon>
        <taxon>Neopterygii</taxon>
        <taxon>Teleostei</taxon>
        <taxon>Elopiformes</taxon>
        <taxon>Megalopidae</taxon>
        <taxon>Megalops</taxon>
    </lineage>
</organism>
<dbReference type="Gene3D" id="1.20.120.1750">
    <property type="match status" value="1"/>
</dbReference>
<sequence length="181" mass="20080">MQNYGGKKICVLDEPWVTVLAPQPSDSQGFVEAVLKCPACPGVLLCPLNSEGQPCQFGQCSQRPQLHRFCTSCLSPWLPSSEASGGCCSNRSCQVVSTLLTCDTVQDPQSYVFGCPIFRACPKCHSLIMHTGGCKYVICVTCHHRFCFICLQRSKECRKAKDLYWSLSCTKPMAERQHFVT</sequence>
<dbReference type="SUPFAM" id="SSF57850">
    <property type="entry name" value="RING/U-box"/>
    <property type="match status" value="1"/>
</dbReference>
<keyword evidence="1" id="KW-0808">Transferase</keyword>
<evidence type="ECO:0000256" key="2">
    <source>
        <dbReference type="ARBA" id="ARBA00022723"/>
    </source>
</evidence>
<evidence type="ECO:0000256" key="4">
    <source>
        <dbReference type="ARBA" id="ARBA00022771"/>
    </source>
</evidence>
<gene>
    <name evidence="8" type="ORF">MATL_G00054880</name>
</gene>
<dbReference type="CDD" id="cd20336">
    <property type="entry name" value="Rcat_RBR"/>
    <property type="match status" value="1"/>
</dbReference>
<dbReference type="GO" id="GO:0016740">
    <property type="term" value="F:transferase activity"/>
    <property type="evidence" value="ECO:0007669"/>
    <property type="project" value="UniProtKB-KW"/>
</dbReference>
<dbReference type="InterPro" id="IPR044066">
    <property type="entry name" value="TRIAD_supradom"/>
</dbReference>
<keyword evidence="6" id="KW-0862">Zinc</keyword>